<reference evidence="4" key="1">
    <citation type="submission" date="2017-09" db="EMBL/GenBank/DDBJ databases">
        <authorList>
            <person name="Feng G."/>
            <person name="Zhu H."/>
        </authorList>
    </citation>
    <scope>NUCLEOTIDE SEQUENCE [LARGE SCALE GENOMIC DNA]</scope>
    <source>
        <strain evidence="4">1PNM-20</strain>
    </source>
</reference>
<evidence type="ECO:0000313" key="3">
    <source>
        <dbReference type="EMBL" id="PAX09448.1"/>
    </source>
</evidence>
<comment type="caution">
    <text evidence="3">The sequence shown here is derived from an EMBL/GenBank/DDBJ whole genome shotgun (WGS) entry which is preliminary data.</text>
</comment>
<dbReference type="PROSITE" id="PS51257">
    <property type="entry name" value="PROKAR_LIPOPROTEIN"/>
    <property type="match status" value="1"/>
</dbReference>
<dbReference type="OrthoDB" id="7572884at2"/>
<dbReference type="AlphaFoldDB" id="A0A2A2SJQ0"/>
<keyword evidence="2" id="KW-0732">Signal</keyword>
<dbReference type="RefSeq" id="WP_095996555.1">
    <property type="nucleotide sequence ID" value="NZ_NSLI01000001.1"/>
</dbReference>
<proteinExistence type="predicted"/>
<sequence length="102" mass="10258">MLARLLLALLAIVFATPVAAAACHVQPAREQHADMAHHGSAPADSDEAAPADACVGCVPPSTWIAPRVAEPVAFAAPMLAATVALLSLGRGTPPALPPPRIG</sequence>
<dbReference type="EMBL" id="NSLI01000001">
    <property type="protein sequence ID" value="PAX09448.1"/>
    <property type="molecule type" value="Genomic_DNA"/>
</dbReference>
<keyword evidence="4" id="KW-1185">Reference proteome</keyword>
<gene>
    <name evidence="3" type="ORF">CKY28_01455</name>
</gene>
<feature type="signal peptide" evidence="2">
    <location>
        <begin position="1"/>
        <end position="20"/>
    </location>
</feature>
<evidence type="ECO:0000256" key="2">
    <source>
        <dbReference type="SAM" id="SignalP"/>
    </source>
</evidence>
<organism evidence="3 4">
    <name type="scientific">Sphingomonas lenta</name>
    <dbReference type="NCBI Taxonomy" id="1141887"/>
    <lineage>
        <taxon>Bacteria</taxon>
        <taxon>Pseudomonadati</taxon>
        <taxon>Pseudomonadota</taxon>
        <taxon>Alphaproteobacteria</taxon>
        <taxon>Sphingomonadales</taxon>
        <taxon>Sphingomonadaceae</taxon>
        <taxon>Sphingomonas</taxon>
    </lineage>
</organism>
<name>A0A2A2SJQ0_9SPHN</name>
<accession>A0A2A2SJQ0</accession>
<evidence type="ECO:0008006" key="5">
    <source>
        <dbReference type="Google" id="ProtNLM"/>
    </source>
</evidence>
<feature type="chain" id="PRO_5012064786" description="Cobalt transporter" evidence="2">
    <location>
        <begin position="21"/>
        <end position="102"/>
    </location>
</feature>
<feature type="region of interest" description="Disordered" evidence="1">
    <location>
        <begin position="29"/>
        <end position="50"/>
    </location>
</feature>
<dbReference type="Proteomes" id="UP000218151">
    <property type="component" value="Unassembled WGS sequence"/>
</dbReference>
<evidence type="ECO:0000256" key="1">
    <source>
        <dbReference type="SAM" id="MobiDB-lite"/>
    </source>
</evidence>
<evidence type="ECO:0000313" key="4">
    <source>
        <dbReference type="Proteomes" id="UP000218151"/>
    </source>
</evidence>
<protein>
    <recommendedName>
        <fullName evidence="5">Cobalt transporter</fullName>
    </recommendedName>
</protein>